<gene>
    <name evidence="8" type="ORF">J5N97_019426</name>
</gene>
<feature type="domain" description="OVATE" evidence="7">
    <location>
        <begin position="240"/>
        <end position="299"/>
    </location>
</feature>
<keyword evidence="4 6" id="KW-0804">Transcription</keyword>
<evidence type="ECO:0000256" key="1">
    <source>
        <dbReference type="ARBA" id="ARBA00004123"/>
    </source>
</evidence>
<evidence type="ECO:0000256" key="2">
    <source>
        <dbReference type="ARBA" id="ARBA00022491"/>
    </source>
</evidence>
<proteinExistence type="predicted"/>
<evidence type="ECO:0000256" key="3">
    <source>
        <dbReference type="ARBA" id="ARBA00023015"/>
    </source>
</evidence>
<dbReference type="PANTHER" id="PTHR33057">
    <property type="entry name" value="TRANSCRIPTION REPRESSOR OFP7-RELATED"/>
    <property type="match status" value="1"/>
</dbReference>
<comment type="subcellular location">
    <subcellularLocation>
        <location evidence="1 6">Nucleus</location>
    </subcellularLocation>
</comment>
<sequence length="316" mass="36055">MPPLLHAHPILSITSLGKALVSRMPFDHKLCIPPSPFQFPLNSKQPPTLSYPIYTTNHQLTGIHIAKKRITRESERTWLESAAGEAMNWRPFSLWISKLKQSNSKTAGSDLKPDPMAARSASDYLSYTPDALDRVAFVEPRRRSVGEEQSELARGKVRPGRRLARSVGSDFELPPLRRDLTILDEIERAESRARRAAQVESHRRGRVRRRGRARVRVSSPRAAVAEEKGIGRGGLERFAVVKCSCDPQKDFRESMVEMILEKRIGRPEDLERLLACYLALNSDEHHDVIVKVFRQVWFELNPTRFASECRCYRHLG</sequence>
<dbReference type="PROSITE" id="PS51754">
    <property type="entry name" value="OVATE"/>
    <property type="match status" value="1"/>
</dbReference>
<dbReference type="Proteomes" id="UP001085076">
    <property type="component" value="Miscellaneous, Linkage group lg05"/>
</dbReference>
<organism evidence="8 9">
    <name type="scientific">Dioscorea zingiberensis</name>
    <dbReference type="NCBI Taxonomy" id="325984"/>
    <lineage>
        <taxon>Eukaryota</taxon>
        <taxon>Viridiplantae</taxon>
        <taxon>Streptophyta</taxon>
        <taxon>Embryophyta</taxon>
        <taxon>Tracheophyta</taxon>
        <taxon>Spermatophyta</taxon>
        <taxon>Magnoliopsida</taxon>
        <taxon>Liliopsida</taxon>
        <taxon>Dioscoreales</taxon>
        <taxon>Dioscoreaceae</taxon>
        <taxon>Dioscorea</taxon>
    </lineage>
</organism>
<evidence type="ECO:0000313" key="8">
    <source>
        <dbReference type="EMBL" id="KAJ0971467.1"/>
    </source>
</evidence>
<dbReference type="Pfam" id="PF04844">
    <property type="entry name" value="Ovate"/>
    <property type="match status" value="1"/>
</dbReference>
<reference evidence="8" key="1">
    <citation type="submission" date="2021-03" db="EMBL/GenBank/DDBJ databases">
        <authorList>
            <person name="Li Z."/>
            <person name="Yang C."/>
        </authorList>
    </citation>
    <scope>NUCLEOTIDE SEQUENCE</scope>
    <source>
        <strain evidence="8">Dzin_1.0</strain>
        <tissue evidence="8">Leaf</tissue>
    </source>
</reference>
<comment type="caution">
    <text evidence="8">The sequence shown here is derived from an EMBL/GenBank/DDBJ whole genome shotgun (WGS) entry which is preliminary data.</text>
</comment>
<dbReference type="GO" id="GO:0005634">
    <property type="term" value="C:nucleus"/>
    <property type="evidence" value="ECO:0007669"/>
    <property type="project" value="UniProtKB-SubCell"/>
</dbReference>
<evidence type="ECO:0000313" key="9">
    <source>
        <dbReference type="Proteomes" id="UP001085076"/>
    </source>
</evidence>
<keyword evidence="3 6" id="KW-0805">Transcription regulation</keyword>
<keyword evidence="9" id="KW-1185">Reference proteome</keyword>
<evidence type="ECO:0000256" key="4">
    <source>
        <dbReference type="ARBA" id="ARBA00023163"/>
    </source>
</evidence>
<evidence type="ECO:0000259" key="7">
    <source>
        <dbReference type="PROSITE" id="PS51754"/>
    </source>
</evidence>
<dbReference type="InterPro" id="IPR038933">
    <property type="entry name" value="Ovate"/>
</dbReference>
<name>A0A9D5CDU4_9LILI</name>
<evidence type="ECO:0000256" key="5">
    <source>
        <dbReference type="ARBA" id="ARBA00023242"/>
    </source>
</evidence>
<protein>
    <recommendedName>
        <fullName evidence="6">Transcription repressor</fullName>
    </recommendedName>
    <alternativeName>
        <fullName evidence="6">Ovate family protein</fullName>
    </alternativeName>
</protein>
<dbReference type="GO" id="GO:0045892">
    <property type="term" value="P:negative regulation of DNA-templated transcription"/>
    <property type="evidence" value="ECO:0007669"/>
    <property type="project" value="UniProtKB-UniRule"/>
</dbReference>
<dbReference type="EMBL" id="JAGGNH010000005">
    <property type="protein sequence ID" value="KAJ0971467.1"/>
    <property type="molecule type" value="Genomic_DNA"/>
</dbReference>
<dbReference type="PANTHER" id="PTHR33057:SF82">
    <property type="entry name" value="TRANSCRIPTION REPRESSOR OFP5"/>
    <property type="match status" value="1"/>
</dbReference>
<dbReference type="InterPro" id="IPR006458">
    <property type="entry name" value="Ovate_C"/>
</dbReference>
<reference evidence="8" key="2">
    <citation type="journal article" date="2022" name="Hortic Res">
        <title>The genome of Dioscorea zingiberensis sheds light on the biosynthesis, origin and evolution of the medicinally important diosgenin saponins.</title>
        <authorList>
            <person name="Li Y."/>
            <person name="Tan C."/>
            <person name="Li Z."/>
            <person name="Guo J."/>
            <person name="Li S."/>
            <person name="Chen X."/>
            <person name="Wang C."/>
            <person name="Dai X."/>
            <person name="Yang H."/>
            <person name="Song W."/>
            <person name="Hou L."/>
            <person name="Xu J."/>
            <person name="Tong Z."/>
            <person name="Xu A."/>
            <person name="Yuan X."/>
            <person name="Wang W."/>
            <person name="Yang Q."/>
            <person name="Chen L."/>
            <person name="Sun Z."/>
            <person name="Wang K."/>
            <person name="Pan B."/>
            <person name="Chen J."/>
            <person name="Bao Y."/>
            <person name="Liu F."/>
            <person name="Qi X."/>
            <person name="Gang D.R."/>
            <person name="Wen J."/>
            <person name="Li J."/>
        </authorList>
    </citation>
    <scope>NUCLEOTIDE SEQUENCE</scope>
    <source>
        <strain evidence="8">Dzin_1.0</strain>
    </source>
</reference>
<comment type="function">
    <text evidence="6">Transcriptional repressor that regulates multiple aspects of plant growth and development.</text>
</comment>
<dbReference type="OrthoDB" id="782050at2759"/>
<dbReference type="AlphaFoldDB" id="A0A9D5CDU4"/>
<evidence type="ECO:0000256" key="6">
    <source>
        <dbReference type="RuleBase" id="RU367028"/>
    </source>
</evidence>
<keyword evidence="2 6" id="KW-0678">Repressor</keyword>
<accession>A0A9D5CDU4</accession>
<keyword evidence="5 6" id="KW-0539">Nucleus</keyword>
<dbReference type="NCBIfam" id="TIGR01568">
    <property type="entry name" value="A_thal_3678"/>
    <property type="match status" value="1"/>
</dbReference>